<evidence type="ECO:0000313" key="3">
    <source>
        <dbReference type="Proteomes" id="UP000054549"/>
    </source>
</evidence>
<proteinExistence type="predicted"/>
<gene>
    <name evidence="2" type="ORF">M378DRAFT_163194</name>
</gene>
<sequence length="99" mass="10564">MDLTDFSDGIEKLEPNGANWGVFQRRFLIAVRCHNLFGHFDGSSKTPTAVQALPTPVSAENPTTTTRGPAGAEDIDAAITAQYSSSICERKPLPKCGLG</sequence>
<dbReference type="AlphaFoldDB" id="A0A0C2X590"/>
<feature type="compositionally biased region" description="Polar residues" evidence="1">
    <location>
        <begin position="58"/>
        <end position="67"/>
    </location>
</feature>
<reference evidence="2 3" key="1">
    <citation type="submission" date="2014-04" db="EMBL/GenBank/DDBJ databases">
        <title>Evolutionary Origins and Diversification of the Mycorrhizal Mutualists.</title>
        <authorList>
            <consortium name="DOE Joint Genome Institute"/>
            <consortium name="Mycorrhizal Genomics Consortium"/>
            <person name="Kohler A."/>
            <person name="Kuo A."/>
            <person name="Nagy L.G."/>
            <person name="Floudas D."/>
            <person name="Copeland A."/>
            <person name="Barry K.W."/>
            <person name="Cichocki N."/>
            <person name="Veneault-Fourrey C."/>
            <person name="LaButti K."/>
            <person name="Lindquist E.A."/>
            <person name="Lipzen A."/>
            <person name="Lundell T."/>
            <person name="Morin E."/>
            <person name="Murat C."/>
            <person name="Riley R."/>
            <person name="Ohm R."/>
            <person name="Sun H."/>
            <person name="Tunlid A."/>
            <person name="Henrissat B."/>
            <person name="Grigoriev I.V."/>
            <person name="Hibbett D.S."/>
            <person name="Martin F."/>
        </authorList>
    </citation>
    <scope>NUCLEOTIDE SEQUENCE [LARGE SCALE GENOMIC DNA]</scope>
    <source>
        <strain evidence="2 3">Koide BX008</strain>
    </source>
</reference>
<dbReference type="Proteomes" id="UP000054549">
    <property type="component" value="Unassembled WGS sequence"/>
</dbReference>
<dbReference type="EMBL" id="KN818249">
    <property type="protein sequence ID" value="KIL64436.1"/>
    <property type="molecule type" value="Genomic_DNA"/>
</dbReference>
<keyword evidence="3" id="KW-1185">Reference proteome</keyword>
<feature type="region of interest" description="Disordered" evidence="1">
    <location>
        <begin position="45"/>
        <end position="73"/>
    </location>
</feature>
<name>A0A0C2X590_AMAMK</name>
<organism evidence="2 3">
    <name type="scientific">Amanita muscaria (strain Koide BX008)</name>
    <dbReference type="NCBI Taxonomy" id="946122"/>
    <lineage>
        <taxon>Eukaryota</taxon>
        <taxon>Fungi</taxon>
        <taxon>Dikarya</taxon>
        <taxon>Basidiomycota</taxon>
        <taxon>Agaricomycotina</taxon>
        <taxon>Agaricomycetes</taxon>
        <taxon>Agaricomycetidae</taxon>
        <taxon>Agaricales</taxon>
        <taxon>Pluteineae</taxon>
        <taxon>Amanitaceae</taxon>
        <taxon>Amanita</taxon>
    </lineage>
</organism>
<dbReference type="HOGENOM" id="CLU_2319801_0_0_1"/>
<accession>A0A0C2X590</accession>
<dbReference type="InParanoid" id="A0A0C2X590"/>
<evidence type="ECO:0000256" key="1">
    <source>
        <dbReference type="SAM" id="MobiDB-lite"/>
    </source>
</evidence>
<protein>
    <submittedName>
        <fullName evidence="2">Uncharacterized protein</fullName>
    </submittedName>
</protein>
<evidence type="ECO:0000313" key="2">
    <source>
        <dbReference type="EMBL" id="KIL64436.1"/>
    </source>
</evidence>